<organism evidence="12 13">
    <name type="scientific">Gadus morhua</name>
    <name type="common">Atlantic cod</name>
    <dbReference type="NCBI Taxonomy" id="8049"/>
    <lineage>
        <taxon>Eukaryota</taxon>
        <taxon>Metazoa</taxon>
        <taxon>Chordata</taxon>
        <taxon>Craniata</taxon>
        <taxon>Vertebrata</taxon>
        <taxon>Euteleostomi</taxon>
        <taxon>Actinopterygii</taxon>
        <taxon>Neopterygii</taxon>
        <taxon>Teleostei</taxon>
        <taxon>Neoteleostei</taxon>
        <taxon>Acanthomorphata</taxon>
        <taxon>Zeiogadaria</taxon>
        <taxon>Gadariae</taxon>
        <taxon>Gadiformes</taxon>
        <taxon>Gadoidei</taxon>
        <taxon>Gadidae</taxon>
        <taxon>Gadus</taxon>
    </lineage>
</organism>
<dbReference type="InterPro" id="IPR036849">
    <property type="entry name" value="Enolase-like_C_sf"/>
</dbReference>
<evidence type="ECO:0000256" key="7">
    <source>
        <dbReference type="ARBA" id="ARBA00034855"/>
    </source>
</evidence>
<dbReference type="PANTHER" id="PTHR11902">
    <property type="entry name" value="ENOLASE"/>
    <property type="match status" value="1"/>
</dbReference>
<feature type="compositionally biased region" description="Low complexity" evidence="9">
    <location>
        <begin position="210"/>
        <end position="220"/>
    </location>
</feature>
<dbReference type="CDD" id="cd22974">
    <property type="entry name" value="DD_ENO4"/>
    <property type="match status" value="1"/>
</dbReference>
<evidence type="ECO:0000256" key="8">
    <source>
        <dbReference type="ARBA" id="ARBA00048333"/>
    </source>
</evidence>
<feature type="domain" description="Enolase C-terminal TIM barrel" evidence="10">
    <location>
        <begin position="270"/>
        <end position="535"/>
    </location>
</feature>
<dbReference type="InterPro" id="IPR047500">
    <property type="entry name" value="DD_ENO4"/>
</dbReference>
<evidence type="ECO:0000313" key="12">
    <source>
        <dbReference type="Ensembl" id="ENSGMOP00000046886.1"/>
    </source>
</evidence>
<dbReference type="InterPro" id="IPR000941">
    <property type="entry name" value="Enolase"/>
</dbReference>
<reference evidence="12" key="1">
    <citation type="submission" date="2025-08" db="UniProtKB">
        <authorList>
            <consortium name="Ensembl"/>
        </authorList>
    </citation>
    <scope>IDENTIFICATION</scope>
</reference>
<evidence type="ECO:0000256" key="5">
    <source>
        <dbReference type="ARBA" id="ARBA00023239"/>
    </source>
</evidence>
<dbReference type="Proteomes" id="UP000694546">
    <property type="component" value="Chromosome 15"/>
</dbReference>
<keyword evidence="13" id="KW-1185">Reference proteome</keyword>
<evidence type="ECO:0000256" key="1">
    <source>
        <dbReference type="ARBA" id="ARBA00005031"/>
    </source>
</evidence>
<keyword evidence="4" id="KW-0324">Glycolysis</keyword>
<dbReference type="Ensembl" id="ENSGMOT00000064475.1">
    <property type="protein sequence ID" value="ENSGMOP00000046886.1"/>
    <property type="gene ID" value="ENSGMOG00000015450.2"/>
</dbReference>
<dbReference type="EC" id="4.2.1.11" evidence="3"/>
<feature type="region of interest" description="Disordered" evidence="9">
    <location>
        <begin position="168"/>
        <end position="225"/>
    </location>
</feature>
<feature type="compositionally biased region" description="Basic and acidic residues" evidence="9">
    <location>
        <begin position="168"/>
        <end position="187"/>
    </location>
</feature>
<dbReference type="Gene3D" id="3.20.20.120">
    <property type="entry name" value="Enolase-like C-terminal domain"/>
    <property type="match status" value="2"/>
</dbReference>
<evidence type="ECO:0000259" key="11">
    <source>
        <dbReference type="SMART" id="SM01193"/>
    </source>
</evidence>
<feature type="domain" description="Enolase N-terminal" evidence="11">
    <location>
        <begin position="73"/>
        <end position="262"/>
    </location>
</feature>
<keyword evidence="5" id="KW-0456">Lyase</keyword>
<dbReference type="GO" id="GO:0004634">
    <property type="term" value="F:phosphopyruvate hydratase activity"/>
    <property type="evidence" value="ECO:0007669"/>
    <property type="project" value="UniProtKB-EC"/>
</dbReference>
<feature type="region of interest" description="Disordered" evidence="9">
    <location>
        <begin position="532"/>
        <end position="556"/>
    </location>
</feature>
<evidence type="ECO:0000256" key="4">
    <source>
        <dbReference type="ARBA" id="ARBA00023152"/>
    </source>
</evidence>
<dbReference type="GO" id="GO:0000015">
    <property type="term" value="C:phosphopyruvate hydratase complex"/>
    <property type="evidence" value="ECO:0007669"/>
    <property type="project" value="InterPro"/>
</dbReference>
<dbReference type="SUPFAM" id="SSF51604">
    <property type="entry name" value="Enolase C-terminal domain-like"/>
    <property type="match status" value="1"/>
</dbReference>
<protein>
    <recommendedName>
        <fullName evidence="7">Enolase 4</fullName>
        <ecNumber evidence="3">4.2.1.11</ecNumber>
    </recommendedName>
    <alternativeName>
        <fullName evidence="6">2-phospho-D-glycerate hydro-lyase</fullName>
    </alternativeName>
</protein>
<dbReference type="Pfam" id="PF00113">
    <property type="entry name" value="Enolase_C"/>
    <property type="match status" value="1"/>
</dbReference>
<dbReference type="Gene3D" id="3.30.390.10">
    <property type="entry name" value="Enolase-like, N-terminal domain"/>
    <property type="match status" value="1"/>
</dbReference>
<dbReference type="InterPro" id="IPR020811">
    <property type="entry name" value="Enolase_N"/>
</dbReference>
<evidence type="ECO:0000313" key="13">
    <source>
        <dbReference type="Proteomes" id="UP000694546"/>
    </source>
</evidence>
<name>A0A8C5BIQ6_GADMO</name>
<dbReference type="AlphaFoldDB" id="A0A8C5BIQ6"/>
<evidence type="ECO:0000256" key="9">
    <source>
        <dbReference type="SAM" id="MobiDB-lite"/>
    </source>
</evidence>
<evidence type="ECO:0000259" key="10">
    <source>
        <dbReference type="SMART" id="SM01192"/>
    </source>
</evidence>
<gene>
    <name evidence="12" type="primary">ENO4</name>
</gene>
<comment type="pathway">
    <text evidence="1">Carbohydrate degradation; glycolysis; pyruvate from D-glyceraldehyde 3-phosphate: step 4/5.</text>
</comment>
<proteinExistence type="inferred from homology"/>
<comment type="similarity">
    <text evidence="2">Belongs to the enolase family.</text>
</comment>
<dbReference type="InterPro" id="IPR020810">
    <property type="entry name" value="Enolase_C"/>
</dbReference>
<reference evidence="12" key="2">
    <citation type="submission" date="2025-09" db="UniProtKB">
        <authorList>
            <consortium name="Ensembl"/>
        </authorList>
    </citation>
    <scope>IDENTIFICATION</scope>
</reference>
<dbReference type="GeneTree" id="ENSGT00950000182805"/>
<evidence type="ECO:0000256" key="6">
    <source>
        <dbReference type="ARBA" id="ARBA00031125"/>
    </source>
</evidence>
<dbReference type="SMART" id="SM01192">
    <property type="entry name" value="Enolase_C"/>
    <property type="match status" value="1"/>
</dbReference>
<accession>A0A8C5BIQ6</accession>
<dbReference type="OMA" id="MKELICI"/>
<evidence type="ECO:0000256" key="2">
    <source>
        <dbReference type="ARBA" id="ARBA00009604"/>
    </source>
</evidence>
<dbReference type="PANTHER" id="PTHR11902:SF30">
    <property type="entry name" value="ENOLASE 4"/>
    <property type="match status" value="1"/>
</dbReference>
<dbReference type="UniPathway" id="UPA00109">
    <property type="reaction ID" value="UER00187"/>
</dbReference>
<feature type="compositionally biased region" description="Basic and acidic residues" evidence="9">
    <location>
        <begin position="546"/>
        <end position="556"/>
    </location>
</feature>
<dbReference type="GO" id="GO:0006096">
    <property type="term" value="P:glycolytic process"/>
    <property type="evidence" value="ECO:0007669"/>
    <property type="project" value="UniProtKB-UniPathway"/>
</dbReference>
<dbReference type="InterPro" id="IPR029017">
    <property type="entry name" value="Enolase-like_N"/>
</dbReference>
<dbReference type="GO" id="GO:0000287">
    <property type="term" value="F:magnesium ion binding"/>
    <property type="evidence" value="ECO:0007669"/>
    <property type="project" value="InterPro"/>
</dbReference>
<dbReference type="SMART" id="SM01193">
    <property type="entry name" value="Enolase_N"/>
    <property type="match status" value="1"/>
</dbReference>
<sequence>MASNKGYPRCDVKVSEEERDFYEMKNRACEFYTRNKVPQQIENVLNEMFFAKPDDIYGYLANFFMKLSAPPRISGLNGREVYDSQGQLAVQAEVMCTIRNEQKVGLQLFQLLLNPGKNNNVFSSQMVLSAHHITTGLEWIKGPLSELLKGCDPCDQTGVDNILSDFFSARHQEDKETRRSQEEKNKEAEEEALPPPPPPPVSSKGKKAGETGTTKGASAEKLIPPCVPPEPEVPGSLAVGAVSLAVAKSGALIRDVPLYKHILALRSQSEFRVPVPLVTLLSCGKSSPGKLNLLEEVILIPRPGQRVAQVISMALQIHEELMRIMNSSTSKAGPMSEAGAPVLVCERPEQALDLVVEACGNLGLTPGEEIRLALNCAADRLMDYSKGKYEVIAGSLKSPDELVDMYQALLLKYPAVAALIQPLRKEDVDQWERLSSVIGASCSLLCDTSGLSASRAPPPALPGVKGQVLQQVNGTKVSDLIRIMMENPGMCLAVGLGVAYVRLGGLQGGHRLAKYNRLIAIEEELAQQGTLGRGPLPVSMEGTSLLEHERKTCHES</sequence>
<dbReference type="SUPFAM" id="SSF54826">
    <property type="entry name" value="Enolase N-terminal domain-like"/>
    <property type="match status" value="1"/>
</dbReference>
<evidence type="ECO:0000256" key="3">
    <source>
        <dbReference type="ARBA" id="ARBA00012058"/>
    </source>
</evidence>
<comment type="catalytic activity">
    <reaction evidence="8">
        <text>(2R)-2-phosphoglycerate = phosphoenolpyruvate + H2O</text>
        <dbReference type="Rhea" id="RHEA:10164"/>
        <dbReference type="ChEBI" id="CHEBI:15377"/>
        <dbReference type="ChEBI" id="CHEBI:58289"/>
        <dbReference type="ChEBI" id="CHEBI:58702"/>
        <dbReference type="EC" id="4.2.1.11"/>
    </reaction>
</comment>